<keyword evidence="2" id="KW-0812">Transmembrane</keyword>
<evidence type="ECO:0000256" key="1">
    <source>
        <dbReference type="SAM" id="MobiDB-lite"/>
    </source>
</evidence>
<feature type="transmembrane region" description="Helical" evidence="2">
    <location>
        <begin position="458"/>
        <end position="475"/>
    </location>
</feature>
<reference evidence="4" key="2">
    <citation type="submission" date="2019-06" db="EMBL/GenBank/DDBJ databases">
        <title>Genomics analysis of Aphanomyces spp. identifies a new class of oomycete effector associated with host adaptation.</title>
        <authorList>
            <person name="Gaulin E."/>
        </authorList>
    </citation>
    <scope>NUCLEOTIDE SEQUENCE</scope>
    <source>
        <strain evidence="4">CBS 578.67</strain>
    </source>
</reference>
<dbReference type="AlphaFoldDB" id="A0A485KD48"/>
<feature type="compositionally biased region" description="Polar residues" evidence="1">
    <location>
        <begin position="122"/>
        <end position="138"/>
    </location>
</feature>
<protein>
    <submittedName>
        <fullName evidence="5">Aste57867_3984 protein</fullName>
    </submittedName>
</protein>
<evidence type="ECO:0000313" key="4">
    <source>
        <dbReference type="EMBL" id="KAF0714269.1"/>
    </source>
</evidence>
<dbReference type="EMBL" id="CAADRA010000845">
    <property type="protein sequence ID" value="VFT81121.1"/>
    <property type="molecule type" value="Genomic_DNA"/>
</dbReference>
<feature type="transmembrane region" description="Helical" evidence="2">
    <location>
        <begin position="678"/>
        <end position="704"/>
    </location>
</feature>
<evidence type="ECO:0000256" key="2">
    <source>
        <dbReference type="SAM" id="Phobius"/>
    </source>
</evidence>
<dbReference type="EMBL" id="VJMH01000845">
    <property type="protein sequence ID" value="KAF0714269.1"/>
    <property type="molecule type" value="Genomic_DNA"/>
</dbReference>
<feature type="transmembrane region" description="Helical" evidence="2">
    <location>
        <begin position="586"/>
        <end position="611"/>
    </location>
</feature>
<feature type="transmembrane region" description="Helical" evidence="2">
    <location>
        <begin position="645"/>
        <end position="666"/>
    </location>
</feature>
<dbReference type="OrthoDB" id="72921at2759"/>
<dbReference type="Proteomes" id="UP000332933">
    <property type="component" value="Unassembled WGS sequence"/>
</dbReference>
<gene>
    <name evidence="5" type="primary">Aste57867_3984</name>
    <name evidence="4" type="ORF">As57867_003973</name>
    <name evidence="5" type="ORF">ASTE57867_3984</name>
</gene>
<name>A0A485KD48_9STRA</name>
<feature type="compositionally biased region" description="Polar residues" evidence="1">
    <location>
        <begin position="73"/>
        <end position="84"/>
    </location>
</feature>
<accession>A0A485KD48</accession>
<feature type="compositionally biased region" description="Polar residues" evidence="1">
    <location>
        <begin position="341"/>
        <end position="354"/>
    </location>
</feature>
<sequence>MRRWIAAFVPAALLLAGADAVALVRPDMGPDGQWGQRWPSLPDARNTTTRGPTTNTSKPTTSVIVMSPPSPTPHSGNTIGTDADSTSRRRPKSNNRIPSHNYCTSNNIDSNAADGNNDIRNHSINQSSHNNGNPNDNVTSDTYCKTHIGDSNGHCLSNHGTNYNNAPSICAPSSNDHIFSHFTPKNDDSNTNCIHNTPCEYSNTIDYNSSHYSPSDHSNTNDYTCILNTPCAYINTNNHTSSHYTPNNHVYNITNDYNYIHYTPNNHINTITYDCNSSHNTLNNHINTNTNLDKCNHNTPSYHSSANTNYDNSNHYTSCDYTNYHNSSDVSPPSHFAINNCTPSNYTKTQNPTPRKTDMPLLATPPPSELSNLSLSILAKSNPPATTSVQDLLVDNTLAITISSGSSSNMELTAIPRPPARTPRGDTSHLSPDNMAPSTALTGADTSSNKTTRYLCNAVVGLTLVFLAFFHYIGIDPTFIAPEDGLAPNAWELPAFASFVQSFAALACANVVAPAATFATLVDSFSWLIFLVPGPADEDGEDAAVTTQSLVGPSRRLSSDDLYDAFGIQQFALRLHVDERDLFPRAWAFFLILVALLLFLTIVTALLSSWVDCRRRRRPLLLHSLSSVGMSNVYSNTLCQVSRRLVGFTVWVATLAVLPLTLVSTYELVQDKHSVQGFGSLSGIFALASLTAIGLAIILAAFVVHRLPEVALSKFRLKQTVGFLYVSSAYKHRTFFAATLVVHFATGVVLAAVTSTSAQMLTLVGVHSIYLLAIVVRRPFVDRLHLACAAFLEALLVAISGLVYAMACTSDAHHMQDLGVAAVVAACIGLGLVFLRSLIKLWTFIAGWGNNTGATLSTYGLRRSCLPLRSALPPSTTPRPHSEDGDASARTQYISLTSPAPAAVATTKTIQLSERRQQVV</sequence>
<keyword evidence="2" id="KW-0472">Membrane</keyword>
<feature type="region of interest" description="Disordered" evidence="1">
    <location>
        <begin position="409"/>
        <end position="448"/>
    </location>
</feature>
<dbReference type="GO" id="GO:0055085">
    <property type="term" value="P:transmembrane transport"/>
    <property type="evidence" value="ECO:0007669"/>
    <property type="project" value="TreeGrafter"/>
</dbReference>
<reference evidence="5 6" key="1">
    <citation type="submission" date="2019-03" db="EMBL/GenBank/DDBJ databases">
        <authorList>
            <person name="Gaulin E."/>
            <person name="Dumas B."/>
        </authorList>
    </citation>
    <scope>NUCLEOTIDE SEQUENCE [LARGE SCALE GENOMIC DNA]</scope>
    <source>
        <strain evidence="5">CBS 568.67</strain>
    </source>
</reference>
<dbReference type="PANTHER" id="PTHR31145">
    <property type="entry name" value="INTEGRAL MEMBRANE PROTEIN (AFU_ORTHOLOGUE AFUA_7G01610)"/>
    <property type="match status" value="1"/>
</dbReference>
<evidence type="ECO:0000313" key="6">
    <source>
        <dbReference type="Proteomes" id="UP000332933"/>
    </source>
</evidence>
<feature type="transmembrane region" description="Helical" evidence="2">
    <location>
        <begin position="784"/>
        <end position="806"/>
    </location>
</feature>
<proteinExistence type="predicted"/>
<evidence type="ECO:0000313" key="5">
    <source>
        <dbReference type="EMBL" id="VFT81121.1"/>
    </source>
</evidence>
<feature type="compositionally biased region" description="Polar residues" evidence="1">
    <location>
        <begin position="94"/>
        <end position="114"/>
    </location>
</feature>
<feature type="signal peptide" evidence="3">
    <location>
        <begin position="1"/>
        <end position="20"/>
    </location>
</feature>
<feature type="region of interest" description="Disordered" evidence="1">
    <location>
        <begin position="29"/>
        <end position="138"/>
    </location>
</feature>
<dbReference type="GO" id="GO:0016020">
    <property type="term" value="C:membrane"/>
    <property type="evidence" value="ECO:0007669"/>
    <property type="project" value="TreeGrafter"/>
</dbReference>
<feature type="transmembrane region" description="Helical" evidence="2">
    <location>
        <begin position="818"/>
        <end position="835"/>
    </location>
</feature>
<keyword evidence="2" id="KW-1133">Transmembrane helix</keyword>
<feature type="compositionally biased region" description="Low complexity" evidence="1">
    <location>
        <begin position="45"/>
        <end position="62"/>
    </location>
</feature>
<dbReference type="InterPro" id="IPR040241">
    <property type="entry name" value="TRP_Flc/Pkd2-like"/>
</dbReference>
<keyword evidence="6" id="KW-1185">Reference proteome</keyword>
<feature type="region of interest" description="Disordered" evidence="1">
    <location>
        <begin position="341"/>
        <end position="367"/>
    </location>
</feature>
<feature type="compositionally biased region" description="Polar residues" evidence="1">
    <location>
        <begin position="428"/>
        <end position="448"/>
    </location>
</feature>
<organism evidence="5 6">
    <name type="scientific">Aphanomyces stellatus</name>
    <dbReference type="NCBI Taxonomy" id="120398"/>
    <lineage>
        <taxon>Eukaryota</taxon>
        <taxon>Sar</taxon>
        <taxon>Stramenopiles</taxon>
        <taxon>Oomycota</taxon>
        <taxon>Saprolegniomycetes</taxon>
        <taxon>Saprolegniales</taxon>
        <taxon>Verrucalvaceae</taxon>
        <taxon>Aphanomyces</taxon>
    </lineage>
</organism>
<feature type="transmembrane region" description="Helical" evidence="2">
    <location>
        <begin position="735"/>
        <end position="754"/>
    </location>
</feature>
<dbReference type="PANTHER" id="PTHR31145:SF6">
    <property type="entry name" value="INTEGRAL MEMBRANE PROTEIN (AFU_ORTHOLOGUE AFUA_7G01610)"/>
    <property type="match status" value="1"/>
</dbReference>
<feature type="transmembrane region" description="Helical" evidence="2">
    <location>
        <begin position="760"/>
        <end position="777"/>
    </location>
</feature>
<evidence type="ECO:0000256" key="3">
    <source>
        <dbReference type="SAM" id="SignalP"/>
    </source>
</evidence>
<feature type="chain" id="PRO_5036355388" evidence="3">
    <location>
        <begin position="21"/>
        <end position="920"/>
    </location>
</feature>
<keyword evidence="3" id="KW-0732">Signal</keyword>